<protein>
    <recommendedName>
        <fullName evidence="2">BZIP domain-containing protein</fullName>
    </recommendedName>
</protein>
<dbReference type="Gene3D" id="1.20.5.170">
    <property type="match status" value="1"/>
</dbReference>
<dbReference type="AlphaFoldDB" id="A0A0L0GF64"/>
<feature type="domain" description="BZIP" evidence="2">
    <location>
        <begin position="133"/>
        <end position="176"/>
    </location>
</feature>
<reference evidence="3 4" key="1">
    <citation type="submission" date="2011-02" db="EMBL/GenBank/DDBJ databases">
        <title>The Genome Sequence of Sphaeroforma arctica JP610.</title>
        <authorList>
            <consortium name="The Broad Institute Genome Sequencing Platform"/>
            <person name="Russ C."/>
            <person name="Cuomo C."/>
            <person name="Young S.K."/>
            <person name="Zeng Q."/>
            <person name="Gargeya S."/>
            <person name="Alvarado L."/>
            <person name="Berlin A."/>
            <person name="Chapman S.B."/>
            <person name="Chen Z."/>
            <person name="Freedman E."/>
            <person name="Gellesch M."/>
            <person name="Goldberg J."/>
            <person name="Griggs A."/>
            <person name="Gujja S."/>
            <person name="Heilman E."/>
            <person name="Heiman D."/>
            <person name="Howarth C."/>
            <person name="Mehta T."/>
            <person name="Neiman D."/>
            <person name="Pearson M."/>
            <person name="Roberts A."/>
            <person name="Saif S."/>
            <person name="Shea T."/>
            <person name="Shenoy N."/>
            <person name="Sisk P."/>
            <person name="Stolte C."/>
            <person name="Sykes S."/>
            <person name="White J."/>
            <person name="Yandava C."/>
            <person name="Burger G."/>
            <person name="Gray M.W."/>
            <person name="Holland P.W.H."/>
            <person name="King N."/>
            <person name="Lang F.B.F."/>
            <person name="Roger A.J."/>
            <person name="Ruiz-Trillo I."/>
            <person name="Haas B."/>
            <person name="Nusbaum C."/>
            <person name="Birren B."/>
        </authorList>
    </citation>
    <scope>NUCLEOTIDE SEQUENCE [LARGE SCALE GENOMIC DNA]</scope>
    <source>
        <strain evidence="3 4">JP610</strain>
    </source>
</reference>
<gene>
    <name evidence="3" type="ORF">SARC_00188</name>
</gene>
<organism evidence="3 4">
    <name type="scientific">Sphaeroforma arctica JP610</name>
    <dbReference type="NCBI Taxonomy" id="667725"/>
    <lineage>
        <taxon>Eukaryota</taxon>
        <taxon>Ichthyosporea</taxon>
        <taxon>Ichthyophonida</taxon>
        <taxon>Sphaeroforma</taxon>
    </lineage>
</organism>
<sequence>MGDNEDGSEQAVQEGDKCAAPGADLSRCVCGCSYPCTCDLMKTDLADIISEMVKSGAVPDDLGLTDFLNKPYEGDMVVELDDASFDVPSEPKNPAQPDPVDSSTNATNEDDQEANELLPEQRPKNYENMTVNERKRYKNNLASRISRARKRTDHNKLLQENHSLKKENSLLKAESQYLRSIIQVGRAAPIPNFDYLRFDSCNCGSGQTKSAASPFAQQSAVCGALPRPSVTAAPMNRTSCCGSSQPPAVAPIAPKPPVQIRSGSGFCCSSKSISHASVVAPVGQMPIAQIPIEGLQASTTTGESHLLPVQSGVTSLQHSAMVRPQYSTGSLHIQPELCHQHQIPQPGHTLHPNQIAHQQYLPQQQLGAHPAHSQSPEVVHLQAHQTNHNSPQHSHINVQPNLQMNSQQNVHLHAPPSLGLPSPHNIDSGSTQSMHRSPVNSQQHVHPSMQQGKYNNHQQIHNHNAQHTNSLQGSQNDLTQMYKGHGNFLYTSPNAALQLIPGSNTASHMNGNSSIGLQNTPLMSGGVDVHMRTKLTPFEQTLPASASVGDEAIS</sequence>
<feature type="region of interest" description="Disordered" evidence="1">
    <location>
        <begin position="412"/>
        <end position="443"/>
    </location>
</feature>
<evidence type="ECO:0000256" key="1">
    <source>
        <dbReference type="SAM" id="MobiDB-lite"/>
    </source>
</evidence>
<accession>A0A0L0GF64</accession>
<dbReference type="SUPFAM" id="SSF57959">
    <property type="entry name" value="Leucine zipper domain"/>
    <property type="match status" value="1"/>
</dbReference>
<proteinExistence type="predicted"/>
<dbReference type="InterPro" id="IPR004827">
    <property type="entry name" value="bZIP"/>
</dbReference>
<dbReference type="RefSeq" id="XP_014161582.1">
    <property type="nucleotide sequence ID" value="XM_014306107.1"/>
</dbReference>
<dbReference type="CDD" id="cd14686">
    <property type="entry name" value="bZIP"/>
    <property type="match status" value="1"/>
</dbReference>
<evidence type="ECO:0000313" key="3">
    <source>
        <dbReference type="EMBL" id="KNC87680.1"/>
    </source>
</evidence>
<dbReference type="InterPro" id="IPR046347">
    <property type="entry name" value="bZIP_sf"/>
</dbReference>
<feature type="region of interest" description="Disordered" evidence="1">
    <location>
        <begin position="85"/>
        <end position="133"/>
    </location>
</feature>
<feature type="compositionally biased region" description="Polar residues" evidence="1">
    <location>
        <begin position="425"/>
        <end position="443"/>
    </location>
</feature>
<dbReference type="EMBL" id="KQ241601">
    <property type="protein sequence ID" value="KNC87680.1"/>
    <property type="molecule type" value="Genomic_DNA"/>
</dbReference>
<keyword evidence="4" id="KW-1185">Reference proteome</keyword>
<evidence type="ECO:0000259" key="2">
    <source>
        <dbReference type="Pfam" id="PF07716"/>
    </source>
</evidence>
<evidence type="ECO:0000313" key="4">
    <source>
        <dbReference type="Proteomes" id="UP000054560"/>
    </source>
</evidence>
<dbReference type="GO" id="GO:0003700">
    <property type="term" value="F:DNA-binding transcription factor activity"/>
    <property type="evidence" value="ECO:0007669"/>
    <property type="project" value="InterPro"/>
</dbReference>
<dbReference type="GeneID" id="25900692"/>
<dbReference type="Pfam" id="PF07716">
    <property type="entry name" value="bZIP_2"/>
    <property type="match status" value="1"/>
</dbReference>
<dbReference type="Proteomes" id="UP000054560">
    <property type="component" value="Unassembled WGS sequence"/>
</dbReference>
<name>A0A0L0GF64_9EUKA</name>